<comment type="similarity">
    <text evidence="1">Belongs to the Gfa family.</text>
</comment>
<comment type="caution">
    <text evidence="6">The sequence shown here is derived from an EMBL/GenBank/DDBJ whole genome shotgun (WGS) entry which is preliminary data.</text>
</comment>
<dbReference type="PANTHER" id="PTHR33337">
    <property type="entry name" value="GFA DOMAIN-CONTAINING PROTEIN"/>
    <property type="match status" value="1"/>
</dbReference>
<keyword evidence="7" id="KW-1185">Reference proteome</keyword>
<feature type="domain" description="CENP-V/GFA" evidence="5">
    <location>
        <begin position="7"/>
        <end position="129"/>
    </location>
</feature>
<gene>
    <name evidence="6" type="ORF">R3P38DRAFT_2821016</name>
</gene>
<name>A0AAW0EGK2_9AGAR</name>
<dbReference type="GO" id="GO:0046872">
    <property type="term" value="F:metal ion binding"/>
    <property type="evidence" value="ECO:0007669"/>
    <property type="project" value="UniProtKB-KW"/>
</dbReference>
<dbReference type="PANTHER" id="PTHR33337:SF40">
    <property type="entry name" value="CENP-V_GFA DOMAIN-CONTAINING PROTEIN-RELATED"/>
    <property type="match status" value="1"/>
</dbReference>
<dbReference type="InterPro" id="IPR011057">
    <property type="entry name" value="Mss4-like_sf"/>
</dbReference>
<keyword evidence="3" id="KW-0862">Zinc</keyword>
<dbReference type="EMBL" id="JAWWNJ010000001">
    <property type="protein sequence ID" value="KAK7063888.1"/>
    <property type="molecule type" value="Genomic_DNA"/>
</dbReference>
<accession>A0AAW0EGK2</accession>
<dbReference type="PROSITE" id="PS51891">
    <property type="entry name" value="CENP_V_GFA"/>
    <property type="match status" value="1"/>
</dbReference>
<evidence type="ECO:0000313" key="7">
    <source>
        <dbReference type="Proteomes" id="UP001362999"/>
    </source>
</evidence>
<evidence type="ECO:0000259" key="5">
    <source>
        <dbReference type="PROSITE" id="PS51891"/>
    </source>
</evidence>
<evidence type="ECO:0000256" key="2">
    <source>
        <dbReference type="ARBA" id="ARBA00022723"/>
    </source>
</evidence>
<reference evidence="6 7" key="1">
    <citation type="journal article" date="2024" name="J Genomics">
        <title>Draft genome sequencing and assembly of Favolaschia claudopus CIRM-BRFM 2984 isolated from oak limbs.</title>
        <authorList>
            <person name="Navarro D."/>
            <person name="Drula E."/>
            <person name="Chaduli D."/>
            <person name="Cazenave R."/>
            <person name="Ahrendt S."/>
            <person name="Wang J."/>
            <person name="Lipzen A."/>
            <person name="Daum C."/>
            <person name="Barry K."/>
            <person name="Grigoriev I.V."/>
            <person name="Favel A."/>
            <person name="Rosso M.N."/>
            <person name="Martin F."/>
        </authorList>
    </citation>
    <scope>NUCLEOTIDE SEQUENCE [LARGE SCALE GENOMIC DNA]</scope>
    <source>
        <strain evidence="6 7">CIRM-BRFM 2984</strain>
    </source>
</reference>
<protein>
    <submittedName>
        <fullName evidence="6">Mss4-like protein</fullName>
    </submittedName>
</protein>
<dbReference type="InterPro" id="IPR006913">
    <property type="entry name" value="CENP-V/GFA"/>
</dbReference>
<organism evidence="6 7">
    <name type="scientific">Favolaschia claudopus</name>
    <dbReference type="NCBI Taxonomy" id="2862362"/>
    <lineage>
        <taxon>Eukaryota</taxon>
        <taxon>Fungi</taxon>
        <taxon>Dikarya</taxon>
        <taxon>Basidiomycota</taxon>
        <taxon>Agaricomycotina</taxon>
        <taxon>Agaricomycetes</taxon>
        <taxon>Agaricomycetidae</taxon>
        <taxon>Agaricales</taxon>
        <taxon>Marasmiineae</taxon>
        <taxon>Mycenaceae</taxon>
        <taxon>Favolaschia</taxon>
    </lineage>
</organism>
<evidence type="ECO:0000256" key="1">
    <source>
        <dbReference type="ARBA" id="ARBA00005495"/>
    </source>
</evidence>
<dbReference type="AlphaFoldDB" id="A0AAW0EGK2"/>
<dbReference type="Proteomes" id="UP001362999">
    <property type="component" value="Unassembled WGS sequence"/>
</dbReference>
<dbReference type="SUPFAM" id="SSF51316">
    <property type="entry name" value="Mss4-like"/>
    <property type="match status" value="1"/>
</dbReference>
<evidence type="ECO:0000256" key="4">
    <source>
        <dbReference type="ARBA" id="ARBA00023239"/>
    </source>
</evidence>
<dbReference type="Pfam" id="PF04828">
    <property type="entry name" value="GFA"/>
    <property type="match status" value="1"/>
</dbReference>
<keyword evidence="2" id="KW-0479">Metal-binding</keyword>
<sequence length="154" mass="17245">MSTQLQHSGTCYCGSVSYTVTGNPTLSAFCHCTRCQRMNGAAFIWTIHFPATAFIWTHSEPHSVALNSYAAEDKPWKTRYRCKNCGVCVASRNTETESVSVWGVQLERHEDGATKDLDSVRPTAHIFYATRIVDVQDNLGKWEGYEGSSTRMLL</sequence>
<proteinExistence type="inferred from homology"/>
<dbReference type="Gene3D" id="3.90.1590.10">
    <property type="entry name" value="glutathione-dependent formaldehyde- activating enzyme (gfa)"/>
    <property type="match status" value="1"/>
</dbReference>
<dbReference type="GO" id="GO:0016846">
    <property type="term" value="F:carbon-sulfur lyase activity"/>
    <property type="evidence" value="ECO:0007669"/>
    <property type="project" value="InterPro"/>
</dbReference>
<evidence type="ECO:0000256" key="3">
    <source>
        <dbReference type="ARBA" id="ARBA00022833"/>
    </source>
</evidence>
<evidence type="ECO:0000313" key="6">
    <source>
        <dbReference type="EMBL" id="KAK7063888.1"/>
    </source>
</evidence>
<keyword evidence="4" id="KW-0456">Lyase</keyword>